<dbReference type="PANTHER" id="PTHR23257">
    <property type="entry name" value="SERINE-THREONINE PROTEIN KINASE"/>
    <property type="match status" value="1"/>
</dbReference>
<dbReference type="InterPro" id="IPR050167">
    <property type="entry name" value="Ser_Thr_protein_kinase"/>
</dbReference>
<name>A0A165TSU0_9AGAM</name>
<keyword evidence="3" id="KW-1185">Reference proteome</keyword>
<dbReference type="EMBL" id="KV425563">
    <property type="protein sequence ID" value="KZT27122.1"/>
    <property type="molecule type" value="Genomic_DNA"/>
</dbReference>
<dbReference type="InterPro" id="IPR059179">
    <property type="entry name" value="MLKL-like_MCAfunc"/>
</dbReference>
<evidence type="ECO:0000313" key="3">
    <source>
        <dbReference type="Proteomes" id="UP000076761"/>
    </source>
</evidence>
<dbReference type="Gene3D" id="1.20.930.20">
    <property type="entry name" value="Adaptor protein Cbl, N-terminal domain"/>
    <property type="match status" value="1"/>
</dbReference>
<dbReference type="PROSITE" id="PS50011">
    <property type="entry name" value="PROTEIN_KINASE_DOM"/>
    <property type="match status" value="1"/>
</dbReference>
<organism evidence="2 3">
    <name type="scientific">Neolentinus lepideus HHB14362 ss-1</name>
    <dbReference type="NCBI Taxonomy" id="1314782"/>
    <lineage>
        <taxon>Eukaryota</taxon>
        <taxon>Fungi</taxon>
        <taxon>Dikarya</taxon>
        <taxon>Basidiomycota</taxon>
        <taxon>Agaricomycotina</taxon>
        <taxon>Agaricomycetes</taxon>
        <taxon>Gloeophyllales</taxon>
        <taxon>Gloeophyllaceae</taxon>
        <taxon>Neolentinus</taxon>
    </lineage>
</organism>
<reference evidence="2 3" key="1">
    <citation type="journal article" date="2016" name="Mol. Biol. Evol.">
        <title>Comparative Genomics of Early-Diverging Mushroom-Forming Fungi Provides Insights into the Origins of Lignocellulose Decay Capabilities.</title>
        <authorList>
            <person name="Nagy L.G."/>
            <person name="Riley R."/>
            <person name="Tritt A."/>
            <person name="Adam C."/>
            <person name="Daum C."/>
            <person name="Floudas D."/>
            <person name="Sun H."/>
            <person name="Yadav J.S."/>
            <person name="Pangilinan J."/>
            <person name="Larsson K.H."/>
            <person name="Matsuura K."/>
            <person name="Barry K."/>
            <person name="Labutti K."/>
            <person name="Kuo R."/>
            <person name="Ohm R.A."/>
            <person name="Bhattacharya S.S."/>
            <person name="Shirouzu T."/>
            <person name="Yoshinaga Y."/>
            <person name="Martin F.M."/>
            <person name="Grigoriev I.V."/>
            <person name="Hibbett D.S."/>
        </authorList>
    </citation>
    <scope>NUCLEOTIDE SEQUENCE [LARGE SCALE GENOMIC DNA]</scope>
    <source>
        <strain evidence="2 3">HHB14362 ss-1</strain>
    </source>
</reference>
<keyword evidence="2" id="KW-0808">Transferase</keyword>
<dbReference type="AlphaFoldDB" id="A0A165TSU0"/>
<dbReference type="Pfam" id="PF07714">
    <property type="entry name" value="PK_Tyr_Ser-Thr"/>
    <property type="match status" value="1"/>
</dbReference>
<dbReference type="GO" id="GO:0007166">
    <property type="term" value="P:cell surface receptor signaling pathway"/>
    <property type="evidence" value="ECO:0007669"/>
    <property type="project" value="InterPro"/>
</dbReference>
<dbReference type="GO" id="GO:0005524">
    <property type="term" value="F:ATP binding"/>
    <property type="evidence" value="ECO:0007669"/>
    <property type="project" value="InterPro"/>
</dbReference>
<dbReference type="InParanoid" id="A0A165TSU0"/>
<dbReference type="InterPro" id="IPR036537">
    <property type="entry name" value="Adaptor_Cbl_N_dom_sf"/>
</dbReference>
<evidence type="ECO:0000259" key="1">
    <source>
        <dbReference type="PROSITE" id="PS50011"/>
    </source>
</evidence>
<dbReference type="GO" id="GO:0005737">
    <property type="term" value="C:cytoplasm"/>
    <property type="evidence" value="ECO:0007669"/>
    <property type="project" value="TreeGrafter"/>
</dbReference>
<dbReference type="InterPro" id="IPR011009">
    <property type="entry name" value="Kinase-like_dom_sf"/>
</dbReference>
<dbReference type="PANTHER" id="PTHR23257:SF963">
    <property type="entry name" value="AT08303P"/>
    <property type="match status" value="1"/>
</dbReference>
<feature type="domain" description="Protein kinase" evidence="1">
    <location>
        <begin position="210"/>
        <end position="537"/>
    </location>
</feature>
<dbReference type="GO" id="GO:0004672">
    <property type="term" value="F:protein kinase activity"/>
    <property type="evidence" value="ECO:0007669"/>
    <property type="project" value="InterPro"/>
</dbReference>
<gene>
    <name evidence="2" type="ORF">NEOLEDRAFT_1176913</name>
</gene>
<dbReference type="SUPFAM" id="SSF56112">
    <property type="entry name" value="Protein kinase-like (PK-like)"/>
    <property type="match status" value="1"/>
</dbReference>
<dbReference type="Gene3D" id="1.10.510.10">
    <property type="entry name" value="Transferase(Phosphotransferase) domain 1"/>
    <property type="match status" value="1"/>
</dbReference>
<proteinExistence type="predicted"/>
<accession>A0A165TSU0</accession>
<dbReference type="InterPro" id="IPR001245">
    <property type="entry name" value="Ser-Thr/Tyr_kinase_cat_dom"/>
</dbReference>
<dbReference type="InterPro" id="IPR000719">
    <property type="entry name" value="Prot_kinase_dom"/>
</dbReference>
<dbReference type="PROSITE" id="PS00109">
    <property type="entry name" value="PROTEIN_KINASE_TYR"/>
    <property type="match status" value="1"/>
</dbReference>
<dbReference type="InterPro" id="IPR008266">
    <property type="entry name" value="Tyr_kinase_AS"/>
</dbReference>
<protein>
    <submittedName>
        <fullName evidence="2">Kinase-like protein</fullName>
    </submittedName>
</protein>
<sequence>MRKDLTKFGTMRTSLRGVKDSSKSIAKKMRENWSAITIWNGAKPILSAAAESVPGMSVVVELVDGIVGACEKAKSNKESLAQLSERCQVIRDTLKGYANRANERPPQLDEAVFKVKEVFLKIKVRLDDRNDYTQFESVLFHAQIRKEIEKCHEEISACIQDYGFLLILQIREWQETFQQNVERDKIWIADQFSDVKQGQKMIVEIHQANFRDLTIAMQKGFARVHDNNKKRAGIERNLFLTLKMSGQLLPNHNLDHGEVTISVGEEVKFGRTRPDTTWHKGTYLGSQAVLVKTIRKPMLDDHKVIERFEREAKVWVDVWNDDNGRYTVPTYGFWETPHGDTGELHLVYPYYRKGTADSYLRAHPEHDHIAILLDVAKGLAVLHGMKIMHGDVRGNNIVIGKNNNGLLSDFGLSKALDDVDDSPHMSTPDHDSQPWWAPEVFQDRVQGLRSDIWSFGMTVYELLTYKVPFHGHKLVSSRVWERYLIDQEGRPTRPLENDIVERGLDDELWNFLLQECWKTDPKERSDINRVVEFFEYLVRRRKGGGGRADDTSISEFEDN</sequence>
<dbReference type="Proteomes" id="UP000076761">
    <property type="component" value="Unassembled WGS sequence"/>
</dbReference>
<dbReference type="OrthoDB" id="4062651at2759"/>
<dbReference type="CDD" id="cd21037">
    <property type="entry name" value="MLKL_NTD"/>
    <property type="match status" value="1"/>
</dbReference>
<keyword evidence="2" id="KW-0418">Kinase</keyword>
<evidence type="ECO:0000313" key="2">
    <source>
        <dbReference type="EMBL" id="KZT27122.1"/>
    </source>
</evidence>
<dbReference type="STRING" id="1314782.A0A165TSU0"/>